<dbReference type="SMART" id="SM00260">
    <property type="entry name" value="CheW"/>
    <property type="match status" value="1"/>
</dbReference>
<dbReference type="PANTHER" id="PTHR22617">
    <property type="entry name" value="CHEMOTAXIS SENSOR HISTIDINE KINASE-RELATED"/>
    <property type="match status" value="1"/>
</dbReference>
<dbReference type="OrthoDB" id="7390823at2"/>
<dbReference type="RefSeq" id="WP_140871625.1">
    <property type="nucleotide sequence ID" value="NZ_RCZK01000007.1"/>
</dbReference>
<dbReference type="PANTHER" id="PTHR22617:SF23">
    <property type="entry name" value="CHEMOTAXIS PROTEIN CHEW"/>
    <property type="match status" value="1"/>
</dbReference>
<proteinExistence type="predicted"/>
<dbReference type="GO" id="GO:0005829">
    <property type="term" value="C:cytosol"/>
    <property type="evidence" value="ECO:0007669"/>
    <property type="project" value="TreeGrafter"/>
</dbReference>
<dbReference type="Gene3D" id="2.30.30.40">
    <property type="entry name" value="SH3 Domains"/>
    <property type="match status" value="1"/>
</dbReference>
<dbReference type="Proteomes" id="UP000318413">
    <property type="component" value="Unassembled WGS sequence"/>
</dbReference>
<dbReference type="GO" id="GO:0006935">
    <property type="term" value="P:chemotaxis"/>
    <property type="evidence" value="ECO:0007669"/>
    <property type="project" value="InterPro"/>
</dbReference>
<evidence type="ECO:0000313" key="3">
    <source>
        <dbReference type="Proteomes" id="UP000318413"/>
    </source>
</evidence>
<evidence type="ECO:0000259" key="1">
    <source>
        <dbReference type="PROSITE" id="PS50851"/>
    </source>
</evidence>
<protein>
    <submittedName>
        <fullName evidence="2">Chemotaxis protein CheW</fullName>
    </submittedName>
</protein>
<feature type="domain" description="CheW-like" evidence="1">
    <location>
        <begin position="2"/>
        <end position="140"/>
    </location>
</feature>
<sequence length="142" mass="15055">MSEQYLMARIADRPVAIPTAQVESVIDLGDILPAPLAPPQVRGLVAIRSRVVTVIDTEVALGLPRSVHDRRRAVITAVDGHHYAILVESLDEVETLVAQPLSSGLVLGDGWRDCATGIVEHGGEPMLVLDLSAWIPAAALAA</sequence>
<dbReference type="Gene3D" id="2.40.50.180">
    <property type="entry name" value="CheA-289, Domain 4"/>
    <property type="match status" value="1"/>
</dbReference>
<dbReference type="EMBL" id="RCZK01000007">
    <property type="protein sequence ID" value="TPG12123.1"/>
    <property type="molecule type" value="Genomic_DNA"/>
</dbReference>
<comment type="caution">
    <text evidence="2">The sequence shown here is derived from an EMBL/GenBank/DDBJ whole genome shotgun (WGS) entry which is preliminary data.</text>
</comment>
<dbReference type="InterPro" id="IPR039315">
    <property type="entry name" value="CheW"/>
</dbReference>
<organism evidence="2 3">
    <name type="scientific">Sphingomonas oligophenolica</name>
    <dbReference type="NCBI Taxonomy" id="301154"/>
    <lineage>
        <taxon>Bacteria</taxon>
        <taxon>Pseudomonadati</taxon>
        <taxon>Pseudomonadota</taxon>
        <taxon>Alphaproteobacteria</taxon>
        <taxon>Sphingomonadales</taxon>
        <taxon>Sphingomonadaceae</taxon>
        <taxon>Sphingomonas</taxon>
    </lineage>
</organism>
<evidence type="ECO:0000313" key="2">
    <source>
        <dbReference type="EMBL" id="TPG12123.1"/>
    </source>
</evidence>
<accession>A0A502CH41</accession>
<dbReference type="PROSITE" id="PS50851">
    <property type="entry name" value="CHEW"/>
    <property type="match status" value="1"/>
</dbReference>
<reference evidence="2 3" key="1">
    <citation type="journal article" date="2019" name="Environ. Microbiol.">
        <title>Species interactions and distinct microbial communities in high Arctic permafrost affected cryosols are associated with the CH4 and CO2 gas fluxes.</title>
        <authorList>
            <person name="Altshuler I."/>
            <person name="Hamel J."/>
            <person name="Turney S."/>
            <person name="Magnuson E."/>
            <person name="Levesque R."/>
            <person name="Greer C."/>
            <person name="Whyte L.G."/>
        </authorList>
    </citation>
    <scope>NUCLEOTIDE SEQUENCE [LARGE SCALE GENOMIC DNA]</scope>
    <source>
        <strain evidence="2 3">S5.1</strain>
    </source>
</reference>
<name>A0A502CH41_9SPHN</name>
<dbReference type="GO" id="GO:0007165">
    <property type="term" value="P:signal transduction"/>
    <property type="evidence" value="ECO:0007669"/>
    <property type="project" value="InterPro"/>
</dbReference>
<dbReference type="SUPFAM" id="SSF50341">
    <property type="entry name" value="CheW-like"/>
    <property type="match status" value="1"/>
</dbReference>
<keyword evidence="3" id="KW-1185">Reference proteome</keyword>
<dbReference type="InterPro" id="IPR036061">
    <property type="entry name" value="CheW-like_dom_sf"/>
</dbReference>
<dbReference type="InterPro" id="IPR002545">
    <property type="entry name" value="CheW-lke_dom"/>
</dbReference>
<dbReference type="AlphaFoldDB" id="A0A502CH41"/>
<gene>
    <name evidence="2" type="ORF">EAH84_10255</name>
</gene>
<dbReference type="Pfam" id="PF01584">
    <property type="entry name" value="CheW"/>
    <property type="match status" value="1"/>
</dbReference>